<sequence>MSPSSTLSLVELANKFKERGYNIISLAVGEPDFTTPEPVIEAAYNAMREGKTHYTPPTGITELREAIAEKYREENGVNVDANNVIVTPAKLGIFMAISTFIDPGDEVLIPDPGWVSYREMVNFARGKPVGVRLLEEKHFTMDIDDLVNKINFKTKVLIINSPSNPTGAVLNYEDLKAIRDVVVDFDLILISDEIYEKIIYEGEHISPGVFEDLLNYTIIVNGFSKSHAMTGWRIGYLIAPHSFIPQLEKMQQHTISCAPSMAQYAALQALKEKEAVRKMVEEFRRRRDFLYDEISKIDGLHVRKPKATFYMFPRYDFDIPSKQFAEELMMQKQVAVTPGSAFGPHGEHYFRISFATSMENLKEGIKRLQEFIEAL</sequence>
<evidence type="ECO:0000259" key="8">
    <source>
        <dbReference type="Pfam" id="PF00155"/>
    </source>
</evidence>
<evidence type="ECO:0000256" key="2">
    <source>
        <dbReference type="ARBA" id="ARBA00007441"/>
    </source>
</evidence>
<evidence type="ECO:0000313" key="9">
    <source>
        <dbReference type="EMBL" id="ADD08396.1"/>
    </source>
</evidence>
<reference evidence="9" key="1">
    <citation type="submission" date="2010-02" db="EMBL/GenBank/DDBJ databases">
        <title>Complete sequence of Aciduliprofundum boonei T469.</title>
        <authorList>
            <consortium name="US DOE Joint Genome Institute"/>
            <person name="Lucas S."/>
            <person name="Copeland A."/>
            <person name="Lapidus A."/>
            <person name="Cheng J.-F."/>
            <person name="Bruce D."/>
            <person name="Goodwin L."/>
            <person name="Pitluck S."/>
            <person name="Saunders E."/>
            <person name="Detter J.C."/>
            <person name="Han C."/>
            <person name="Tapia R."/>
            <person name="Land M."/>
            <person name="Hauser L."/>
            <person name="Kyrpides N."/>
            <person name="Mikhailova N."/>
            <person name="Flores G."/>
            <person name="Reysenbach A.-L."/>
            <person name="Woyke T."/>
        </authorList>
    </citation>
    <scope>NUCLEOTIDE SEQUENCE</scope>
    <source>
        <strain evidence="9">T469</strain>
    </source>
</reference>
<dbReference type="PANTHER" id="PTHR46383">
    <property type="entry name" value="ASPARTATE AMINOTRANSFERASE"/>
    <property type="match status" value="1"/>
</dbReference>
<keyword evidence="4 7" id="KW-0032">Aminotransferase</keyword>
<dbReference type="PANTHER" id="PTHR46383:SF1">
    <property type="entry name" value="ASPARTATE AMINOTRANSFERASE"/>
    <property type="match status" value="1"/>
</dbReference>
<dbReference type="Gene3D" id="3.40.640.10">
    <property type="entry name" value="Type I PLP-dependent aspartate aminotransferase-like (Major domain)"/>
    <property type="match status" value="1"/>
</dbReference>
<dbReference type="OrthoDB" id="372018at2157"/>
<name>B5I9X1_ACIB4</name>
<comment type="similarity">
    <text evidence="2 7">Belongs to the class-I pyridoxal-phosphate-dependent aminotransferase family.</text>
</comment>
<dbReference type="InterPro" id="IPR004839">
    <property type="entry name" value="Aminotransferase_I/II_large"/>
</dbReference>
<dbReference type="STRING" id="439481.Aboo_0585"/>
<dbReference type="InterPro" id="IPR015424">
    <property type="entry name" value="PyrdxlP-dep_Trfase"/>
</dbReference>
<dbReference type="GO" id="GO:0006520">
    <property type="term" value="P:amino acid metabolic process"/>
    <property type="evidence" value="ECO:0007669"/>
    <property type="project" value="InterPro"/>
</dbReference>
<accession>B5I9X1</accession>
<keyword evidence="10" id="KW-1185">Reference proteome</keyword>
<dbReference type="InterPro" id="IPR015422">
    <property type="entry name" value="PyrdxlP-dep_Trfase_small"/>
</dbReference>
<dbReference type="EMBL" id="CP001941">
    <property type="protein sequence ID" value="ADD08396.1"/>
    <property type="molecule type" value="Genomic_DNA"/>
</dbReference>
<evidence type="ECO:0000256" key="5">
    <source>
        <dbReference type="ARBA" id="ARBA00022679"/>
    </source>
</evidence>
<dbReference type="CDD" id="cd00609">
    <property type="entry name" value="AAT_like"/>
    <property type="match status" value="1"/>
</dbReference>
<comment type="cofactor">
    <cofactor evidence="1 7">
        <name>pyridoxal 5'-phosphate</name>
        <dbReference type="ChEBI" id="CHEBI:597326"/>
    </cofactor>
</comment>
<dbReference type="Proteomes" id="UP000001400">
    <property type="component" value="Chromosome"/>
</dbReference>
<evidence type="ECO:0000256" key="6">
    <source>
        <dbReference type="ARBA" id="ARBA00022898"/>
    </source>
</evidence>
<dbReference type="Gene3D" id="3.90.1150.10">
    <property type="entry name" value="Aspartate Aminotransferase, domain 1"/>
    <property type="match status" value="1"/>
</dbReference>
<dbReference type="FunFam" id="3.40.640.10:FF:000033">
    <property type="entry name" value="Aspartate aminotransferase"/>
    <property type="match status" value="1"/>
</dbReference>
<dbReference type="AlphaFoldDB" id="B5I9X1"/>
<proteinExistence type="inferred from homology"/>
<evidence type="ECO:0000256" key="3">
    <source>
        <dbReference type="ARBA" id="ARBA00011738"/>
    </source>
</evidence>
<dbReference type="EC" id="2.6.1.-" evidence="7"/>
<dbReference type="Pfam" id="PF00155">
    <property type="entry name" value="Aminotran_1_2"/>
    <property type="match status" value="1"/>
</dbReference>
<dbReference type="GO" id="GO:0008483">
    <property type="term" value="F:transaminase activity"/>
    <property type="evidence" value="ECO:0007669"/>
    <property type="project" value="UniProtKB-KW"/>
</dbReference>
<evidence type="ECO:0000256" key="7">
    <source>
        <dbReference type="RuleBase" id="RU000481"/>
    </source>
</evidence>
<keyword evidence="6" id="KW-0663">Pyridoxal phosphate</keyword>
<gene>
    <name evidence="9" type="ordered locus">Aboo_0585</name>
</gene>
<dbReference type="GO" id="GO:0030170">
    <property type="term" value="F:pyridoxal phosphate binding"/>
    <property type="evidence" value="ECO:0007669"/>
    <property type="project" value="InterPro"/>
</dbReference>
<evidence type="ECO:0000256" key="4">
    <source>
        <dbReference type="ARBA" id="ARBA00022576"/>
    </source>
</evidence>
<evidence type="ECO:0000256" key="1">
    <source>
        <dbReference type="ARBA" id="ARBA00001933"/>
    </source>
</evidence>
<dbReference type="InterPro" id="IPR004838">
    <property type="entry name" value="NHTrfase_class1_PyrdxlP-BS"/>
</dbReference>
<comment type="subunit">
    <text evidence="3">Homodimer.</text>
</comment>
<organism evidence="9 10">
    <name type="scientific">Aciduliprofundum boonei (strain DSM 19572 / T469)</name>
    <dbReference type="NCBI Taxonomy" id="439481"/>
    <lineage>
        <taxon>Archaea</taxon>
        <taxon>Methanobacteriati</taxon>
        <taxon>Thermoplasmatota</taxon>
        <taxon>DHVE2 group</taxon>
        <taxon>Candidatus Aciduliprofundum</taxon>
    </lineage>
</organism>
<dbReference type="HOGENOM" id="CLU_017584_4_3_2"/>
<keyword evidence="5 7" id="KW-0808">Transferase</keyword>
<evidence type="ECO:0000313" key="10">
    <source>
        <dbReference type="Proteomes" id="UP000001400"/>
    </source>
</evidence>
<dbReference type="SUPFAM" id="SSF53383">
    <property type="entry name" value="PLP-dependent transferases"/>
    <property type="match status" value="1"/>
</dbReference>
<dbReference type="eggNOG" id="arCOG01130">
    <property type="taxonomic scope" value="Archaea"/>
</dbReference>
<feature type="domain" description="Aminotransferase class I/classII large" evidence="8">
    <location>
        <begin position="22"/>
        <end position="368"/>
    </location>
</feature>
<dbReference type="KEGG" id="abi:Aboo_0585"/>
<dbReference type="PROSITE" id="PS00105">
    <property type="entry name" value="AA_TRANSFER_CLASS_1"/>
    <property type="match status" value="1"/>
</dbReference>
<dbReference type="InterPro" id="IPR050596">
    <property type="entry name" value="AspAT/PAT-like"/>
</dbReference>
<protein>
    <recommendedName>
        <fullName evidence="7">Aminotransferase</fullName>
        <ecNumber evidence="7">2.6.1.-</ecNumber>
    </recommendedName>
</protein>
<dbReference type="InterPro" id="IPR015421">
    <property type="entry name" value="PyrdxlP-dep_Trfase_major"/>
</dbReference>